<gene>
    <name evidence="1" type="ORF">QWF21_01985</name>
</gene>
<organism evidence="1 2">
    <name type="scientific">Alkalimonas mucilaginosa</name>
    <dbReference type="NCBI Taxonomy" id="3057676"/>
    <lineage>
        <taxon>Bacteria</taxon>
        <taxon>Pseudomonadati</taxon>
        <taxon>Pseudomonadota</taxon>
        <taxon>Gammaproteobacteria</taxon>
        <taxon>Alkalimonas</taxon>
    </lineage>
</organism>
<dbReference type="EMBL" id="JAUGZK010000001">
    <property type="protein sequence ID" value="MEE2022999.1"/>
    <property type="molecule type" value="Genomic_DNA"/>
</dbReference>
<reference evidence="1 2" key="1">
    <citation type="submission" date="2023-06" db="EMBL/GenBank/DDBJ databases">
        <title>Alkalimonas sp., MEB004 an alkaliphilic bacterium isolated from Lonar Lake, India.</title>
        <authorList>
            <person name="Joshi A."/>
            <person name="Thite S."/>
        </authorList>
    </citation>
    <scope>NUCLEOTIDE SEQUENCE [LARGE SCALE GENOMIC DNA]</scope>
    <source>
        <strain evidence="1 2">MEB004</strain>
    </source>
</reference>
<sequence>MLKKVLGASLLSTLLIGCGGSGSSSSEDTGSGGGNTGSHDIQISGVVTYESPMAGVQVCADLNKNLRCDDGEPTATTTTDGSYQLNWTSGSQDPDYYLLAYWPKTSDLIPLTTISQNSDEIAIGALKQHQGAINPLTTLTLDALRVAIQQGYNSTQQQQLLTDLNLLHADIYQLPANEVYQKVFEAEHYLALMKLHIRLIVETLLVAGEMHAKAPAQVVQQLHQELLARMQAENLSVLELFGQHAEEISARVEQVLFELGYGNANENEGEGSTPPFNASVLNAADWEVVKASLFRTEPREFYLKLDTLTRAHAELVYGEDSIAIVQGQLFDDANWDLVVTQCWNNERQQWVHQDDIELLLTNQTDNSIDADFVGSGVPLRYRFSKIDTSSEQWNTLIEDSYEHFRLYELDWPEVVYRYEMQLPEPVLCRELDYNTEPAAPLLADSVQQLNTQDVAEMFFPQEFAEGKVTADNEAQRFTINVSRHYEWQLVTAPDNSQLIRLSTYGEIYPNAETTYYFAEDGQMFEVELITPETFEQIKAHSLYLALPEELALSLEQHLRAVFN</sequence>
<evidence type="ECO:0008006" key="3">
    <source>
        <dbReference type="Google" id="ProtNLM"/>
    </source>
</evidence>
<dbReference type="PROSITE" id="PS51257">
    <property type="entry name" value="PROKAR_LIPOPROTEIN"/>
    <property type="match status" value="1"/>
</dbReference>
<protein>
    <recommendedName>
        <fullName evidence="3">Carboxypeptidase regulatory-like domain-containing protein</fullName>
    </recommendedName>
</protein>
<dbReference type="RefSeq" id="WP_330086354.1">
    <property type="nucleotide sequence ID" value="NZ_JAUGZK010000001.1"/>
</dbReference>
<evidence type="ECO:0000313" key="2">
    <source>
        <dbReference type="Proteomes" id="UP001339167"/>
    </source>
</evidence>
<evidence type="ECO:0000313" key="1">
    <source>
        <dbReference type="EMBL" id="MEE2022999.1"/>
    </source>
</evidence>
<proteinExistence type="predicted"/>
<accession>A0ABU7JBD8</accession>
<comment type="caution">
    <text evidence="1">The sequence shown here is derived from an EMBL/GenBank/DDBJ whole genome shotgun (WGS) entry which is preliminary data.</text>
</comment>
<dbReference type="Proteomes" id="UP001339167">
    <property type="component" value="Unassembled WGS sequence"/>
</dbReference>
<keyword evidence="2" id="KW-1185">Reference proteome</keyword>
<name>A0ABU7JBD8_9GAMM</name>